<evidence type="ECO:0000313" key="10">
    <source>
        <dbReference type="Proteomes" id="UP000008810"/>
    </source>
</evidence>
<keyword evidence="4" id="KW-0804">Transcription</keyword>
<dbReference type="HOGENOM" id="CLU_089474_0_0_1"/>
<dbReference type="InterPro" id="IPR016177">
    <property type="entry name" value="DNA-bd_dom_sf"/>
</dbReference>
<dbReference type="InterPro" id="IPR036955">
    <property type="entry name" value="AP2/ERF_dom_sf"/>
</dbReference>
<evidence type="ECO:0000256" key="4">
    <source>
        <dbReference type="ARBA" id="ARBA00023163"/>
    </source>
</evidence>
<feature type="domain" description="AP2/ERF" evidence="7">
    <location>
        <begin position="97"/>
        <end position="154"/>
    </location>
</feature>
<keyword evidence="10" id="KW-1185">Reference proteome</keyword>
<dbReference type="Gramene" id="KQK06922">
    <property type="protein sequence ID" value="KQK06922"/>
    <property type="gene ID" value="BRADI_2g31480v3"/>
</dbReference>
<dbReference type="SUPFAM" id="SSF54171">
    <property type="entry name" value="DNA-binding domain"/>
    <property type="match status" value="1"/>
</dbReference>
<dbReference type="GO" id="GO:0003700">
    <property type="term" value="F:DNA-binding transcription factor activity"/>
    <property type="evidence" value="ECO:0007669"/>
    <property type="project" value="InterPro"/>
</dbReference>
<dbReference type="PROSITE" id="PS51032">
    <property type="entry name" value="AP2_ERF"/>
    <property type="match status" value="1"/>
</dbReference>
<dbReference type="InterPro" id="IPR001471">
    <property type="entry name" value="AP2/ERF_dom"/>
</dbReference>
<keyword evidence="3" id="KW-0238">DNA-binding</keyword>
<dbReference type="RefSeq" id="XP_003566397.1">
    <property type="nucleotide sequence ID" value="XM_003566349.4"/>
</dbReference>
<dbReference type="SMART" id="SM00380">
    <property type="entry name" value="AP2"/>
    <property type="match status" value="1"/>
</dbReference>
<feature type="region of interest" description="Disordered" evidence="6">
    <location>
        <begin position="1"/>
        <end position="77"/>
    </location>
</feature>
<evidence type="ECO:0000259" key="7">
    <source>
        <dbReference type="PROSITE" id="PS51032"/>
    </source>
</evidence>
<dbReference type="FunFam" id="3.30.730.10:FF:000001">
    <property type="entry name" value="Ethylene-responsive transcription factor 2"/>
    <property type="match status" value="1"/>
</dbReference>
<dbReference type="GO" id="GO:0005634">
    <property type="term" value="C:nucleus"/>
    <property type="evidence" value="ECO:0007669"/>
    <property type="project" value="UniProtKB-SubCell"/>
</dbReference>
<dbReference type="eggNOG" id="ENOG502R7AV">
    <property type="taxonomic scope" value="Eukaryota"/>
</dbReference>
<dbReference type="PRINTS" id="PR00367">
    <property type="entry name" value="ETHRSPELEMNT"/>
</dbReference>
<dbReference type="STRING" id="15368.I1HKP2"/>
<dbReference type="Proteomes" id="UP000008810">
    <property type="component" value="Chromosome 2"/>
</dbReference>
<dbReference type="KEGG" id="bdi:100845176"/>
<evidence type="ECO:0000256" key="3">
    <source>
        <dbReference type="ARBA" id="ARBA00023125"/>
    </source>
</evidence>
<reference evidence="8" key="2">
    <citation type="submission" date="2017-06" db="EMBL/GenBank/DDBJ databases">
        <title>WGS assembly of Brachypodium distachyon.</title>
        <authorList>
            <consortium name="The International Brachypodium Initiative"/>
            <person name="Lucas S."/>
            <person name="Harmon-Smith M."/>
            <person name="Lail K."/>
            <person name="Tice H."/>
            <person name="Grimwood J."/>
            <person name="Bruce D."/>
            <person name="Barry K."/>
            <person name="Shu S."/>
            <person name="Lindquist E."/>
            <person name="Wang M."/>
            <person name="Pitluck S."/>
            <person name="Vogel J.P."/>
            <person name="Garvin D.F."/>
            <person name="Mockler T.C."/>
            <person name="Schmutz J."/>
            <person name="Rokhsar D."/>
            <person name="Bevan M.W."/>
        </authorList>
    </citation>
    <scope>NUCLEOTIDE SEQUENCE</scope>
    <source>
        <strain evidence="8">Bd21</strain>
    </source>
</reference>
<dbReference type="Pfam" id="PF00847">
    <property type="entry name" value="AP2"/>
    <property type="match status" value="1"/>
</dbReference>
<proteinExistence type="predicted"/>
<dbReference type="PANTHER" id="PTHR31194:SF166">
    <property type="entry name" value="PATHOGENESIS-RELATED GENES TRANSCRIPTIONAL ACTIVATOR PTI6"/>
    <property type="match status" value="1"/>
</dbReference>
<evidence type="ECO:0000313" key="8">
    <source>
        <dbReference type="EMBL" id="KQK06922.1"/>
    </source>
</evidence>
<dbReference type="OrthoDB" id="682005at2759"/>
<dbReference type="EMBL" id="CM000881">
    <property type="protein sequence ID" value="KQK06922.1"/>
    <property type="molecule type" value="Genomic_DNA"/>
</dbReference>
<dbReference type="OMA" id="FDFIYGE"/>
<dbReference type="AlphaFoldDB" id="I1HKP2"/>
<evidence type="ECO:0000256" key="1">
    <source>
        <dbReference type="ARBA" id="ARBA00004123"/>
    </source>
</evidence>
<sequence length="271" mass="29359">METRPSSMSAAAADSLAASRSRRPKRVRVFFVDADATESESSDAEEEPEERGRRRVREVIDIDVPSPQAPAPPSSHPARDRLLLAARRRAAMAGGGRFRGVRRRPWGRYAAEIRDPSLRKRLWLGTYDTAEEAAAVYDDAALRLKGSLAVTNFVAAKAAKANKPRMTMKLRPPKEPAADTTAVAPPLASEPEDSFYPFASPTSVLRHELLPPAFDLLYSGLGELCDLAAAPTPSSSSKAAEFDCLPWWESEDFVTPTPAGLTAATNAVSVK</sequence>
<dbReference type="InterPro" id="IPR050913">
    <property type="entry name" value="AP2/ERF_ERF"/>
</dbReference>
<reference evidence="9" key="3">
    <citation type="submission" date="2018-08" db="UniProtKB">
        <authorList>
            <consortium name="EnsemblPlants"/>
        </authorList>
    </citation>
    <scope>IDENTIFICATION</scope>
    <source>
        <strain evidence="9">cv. Bd21</strain>
    </source>
</reference>
<accession>I1HKP2</accession>
<dbReference type="SMR" id="I1HKP2"/>
<evidence type="ECO:0000256" key="6">
    <source>
        <dbReference type="SAM" id="MobiDB-lite"/>
    </source>
</evidence>
<evidence type="ECO:0000256" key="5">
    <source>
        <dbReference type="ARBA" id="ARBA00023242"/>
    </source>
</evidence>
<evidence type="ECO:0000313" key="9">
    <source>
        <dbReference type="EnsemblPlants" id="KQK06922"/>
    </source>
</evidence>
<comment type="subcellular location">
    <subcellularLocation>
        <location evidence="1">Nucleus</location>
    </subcellularLocation>
</comment>
<dbReference type="CDD" id="cd00018">
    <property type="entry name" value="AP2"/>
    <property type="match status" value="1"/>
</dbReference>
<reference evidence="8 9" key="1">
    <citation type="journal article" date="2010" name="Nature">
        <title>Genome sequencing and analysis of the model grass Brachypodium distachyon.</title>
        <authorList>
            <consortium name="International Brachypodium Initiative"/>
        </authorList>
    </citation>
    <scope>NUCLEOTIDE SEQUENCE [LARGE SCALE GENOMIC DNA]</scope>
    <source>
        <strain evidence="8">Bd21</strain>
        <strain evidence="9">cv. Bd21</strain>
    </source>
</reference>
<dbReference type="Gene3D" id="3.30.730.10">
    <property type="entry name" value="AP2/ERF domain"/>
    <property type="match status" value="1"/>
</dbReference>
<name>I1HKP2_BRADI</name>
<feature type="compositionally biased region" description="Low complexity" evidence="6">
    <location>
        <begin position="1"/>
        <end position="19"/>
    </location>
</feature>
<protein>
    <recommendedName>
        <fullName evidence="7">AP2/ERF domain-containing protein</fullName>
    </recommendedName>
</protein>
<gene>
    <name evidence="9" type="primary">LOC100845176</name>
    <name evidence="8" type="ORF">BRADI_2g31480v3</name>
</gene>
<keyword evidence="5" id="KW-0539">Nucleus</keyword>
<keyword evidence="2" id="KW-0805">Transcription regulation</keyword>
<feature type="compositionally biased region" description="Acidic residues" evidence="6">
    <location>
        <begin position="35"/>
        <end position="49"/>
    </location>
</feature>
<dbReference type="GO" id="GO:0003677">
    <property type="term" value="F:DNA binding"/>
    <property type="evidence" value="ECO:0007669"/>
    <property type="project" value="UniProtKB-KW"/>
</dbReference>
<dbReference type="GeneID" id="100845176"/>
<evidence type="ECO:0000256" key="2">
    <source>
        <dbReference type="ARBA" id="ARBA00023015"/>
    </source>
</evidence>
<dbReference type="PANTHER" id="PTHR31194">
    <property type="entry name" value="SHN SHINE , DNA BINDING / TRANSCRIPTION FACTOR"/>
    <property type="match status" value="1"/>
</dbReference>
<organism evidence="8">
    <name type="scientific">Brachypodium distachyon</name>
    <name type="common">Purple false brome</name>
    <name type="synonym">Trachynia distachya</name>
    <dbReference type="NCBI Taxonomy" id="15368"/>
    <lineage>
        <taxon>Eukaryota</taxon>
        <taxon>Viridiplantae</taxon>
        <taxon>Streptophyta</taxon>
        <taxon>Embryophyta</taxon>
        <taxon>Tracheophyta</taxon>
        <taxon>Spermatophyta</taxon>
        <taxon>Magnoliopsida</taxon>
        <taxon>Liliopsida</taxon>
        <taxon>Poales</taxon>
        <taxon>Poaceae</taxon>
        <taxon>BOP clade</taxon>
        <taxon>Pooideae</taxon>
        <taxon>Stipodae</taxon>
        <taxon>Brachypodieae</taxon>
        <taxon>Brachypodium</taxon>
    </lineage>
</organism>
<dbReference type="EnsemblPlants" id="KQK06922">
    <property type="protein sequence ID" value="KQK06922"/>
    <property type="gene ID" value="BRADI_2g31480v3"/>
</dbReference>